<dbReference type="GO" id="GO:0005886">
    <property type="term" value="C:plasma membrane"/>
    <property type="evidence" value="ECO:0007669"/>
    <property type="project" value="UniProtKB-SubCell"/>
</dbReference>
<dbReference type="OrthoDB" id="2376984at2759"/>
<dbReference type="HOGENOM" id="CLU_178180_0_0_1"/>
<organism evidence="9">
    <name type="scientific">Capitella teleta</name>
    <name type="common">Polychaete worm</name>
    <dbReference type="NCBI Taxonomy" id="283909"/>
    <lineage>
        <taxon>Eukaryota</taxon>
        <taxon>Metazoa</taxon>
        <taxon>Spiralia</taxon>
        <taxon>Lophotrochozoa</taxon>
        <taxon>Annelida</taxon>
        <taxon>Polychaeta</taxon>
        <taxon>Sedentaria</taxon>
        <taxon>Scolecida</taxon>
        <taxon>Capitellidae</taxon>
        <taxon>Capitella</taxon>
    </lineage>
</organism>
<dbReference type="GO" id="GO:0038023">
    <property type="term" value="F:signaling receptor activity"/>
    <property type="evidence" value="ECO:0007669"/>
    <property type="project" value="InterPro"/>
</dbReference>
<keyword evidence="3" id="KW-1003">Cell membrane</keyword>
<evidence type="ECO:0000256" key="6">
    <source>
        <dbReference type="ARBA" id="ARBA00023136"/>
    </source>
</evidence>
<proteinExistence type="predicted"/>
<sequence>RVLHVVNYVLFFFNILLGFFSCTLRILLSVVFGTILIPRLDRTIYMRGFERFDKGHNTYLGMLVVDLYLTHPILKLFVQVMLELKVDNTHGMSPI</sequence>
<feature type="transmembrane region" description="Helical" evidence="8">
    <location>
        <begin position="12"/>
        <end position="37"/>
    </location>
</feature>
<dbReference type="EMBL" id="KB310978">
    <property type="protein sequence ID" value="ELT90331.1"/>
    <property type="molecule type" value="Genomic_DNA"/>
</dbReference>
<name>R7TFN4_CAPTE</name>
<dbReference type="PANTHER" id="PTHR21444:SF15">
    <property type="entry name" value="RECEPTOR FOR RETINOL UPTAKE STRA6"/>
    <property type="match status" value="1"/>
</dbReference>
<dbReference type="EnsemblMetazoa" id="CapteT133475">
    <property type="protein sequence ID" value="CapteP133475"/>
    <property type="gene ID" value="CapteG133475"/>
</dbReference>
<evidence type="ECO:0000256" key="3">
    <source>
        <dbReference type="ARBA" id="ARBA00022475"/>
    </source>
</evidence>
<keyword evidence="6 8" id="KW-0472">Membrane</keyword>
<dbReference type="Pfam" id="PF14752">
    <property type="entry name" value="RBP_receptor"/>
    <property type="match status" value="1"/>
</dbReference>
<accession>R7TFN4</accession>
<dbReference type="EMBL" id="AMQN01014447">
    <property type="status" value="NOT_ANNOTATED_CDS"/>
    <property type="molecule type" value="Genomic_DNA"/>
</dbReference>
<reference evidence="9 11" key="2">
    <citation type="journal article" date="2013" name="Nature">
        <title>Insights into bilaterian evolution from three spiralian genomes.</title>
        <authorList>
            <person name="Simakov O."/>
            <person name="Marletaz F."/>
            <person name="Cho S.J."/>
            <person name="Edsinger-Gonzales E."/>
            <person name="Havlak P."/>
            <person name="Hellsten U."/>
            <person name="Kuo D.H."/>
            <person name="Larsson T."/>
            <person name="Lv J."/>
            <person name="Arendt D."/>
            <person name="Savage R."/>
            <person name="Osoegawa K."/>
            <person name="de Jong P."/>
            <person name="Grimwood J."/>
            <person name="Chapman J.A."/>
            <person name="Shapiro H."/>
            <person name="Aerts A."/>
            <person name="Otillar R.P."/>
            <person name="Terry A.Y."/>
            <person name="Boore J.L."/>
            <person name="Grigoriev I.V."/>
            <person name="Lindberg D.R."/>
            <person name="Seaver E.C."/>
            <person name="Weisblat D.A."/>
            <person name="Putnam N.H."/>
            <person name="Rokhsar D.S."/>
        </authorList>
    </citation>
    <scope>NUCLEOTIDE SEQUENCE</scope>
    <source>
        <strain evidence="9 11">I ESC-2004</strain>
    </source>
</reference>
<dbReference type="InterPro" id="IPR026612">
    <property type="entry name" value="STRA6-like"/>
</dbReference>
<evidence type="ECO:0000256" key="4">
    <source>
        <dbReference type="ARBA" id="ARBA00022692"/>
    </source>
</evidence>
<evidence type="ECO:0000313" key="11">
    <source>
        <dbReference type="Proteomes" id="UP000014760"/>
    </source>
</evidence>
<evidence type="ECO:0000313" key="10">
    <source>
        <dbReference type="EnsemblMetazoa" id="CapteP133475"/>
    </source>
</evidence>
<gene>
    <name evidence="9" type="ORF">CAPTEDRAFT_133475</name>
</gene>
<keyword evidence="5 8" id="KW-1133">Transmembrane helix</keyword>
<dbReference type="GO" id="GO:0034632">
    <property type="term" value="F:retinol transmembrane transporter activity"/>
    <property type="evidence" value="ECO:0007669"/>
    <property type="project" value="InterPro"/>
</dbReference>
<dbReference type="Proteomes" id="UP000014760">
    <property type="component" value="Unassembled WGS sequence"/>
</dbReference>
<evidence type="ECO:0000256" key="2">
    <source>
        <dbReference type="ARBA" id="ARBA00022448"/>
    </source>
</evidence>
<dbReference type="AlphaFoldDB" id="R7TFN4"/>
<keyword evidence="7" id="KW-0675">Receptor</keyword>
<dbReference type="PANTHER" id="PTHR21444">
    <property type="entry name" value="COILED-COIL DOMAIN-CONTAINING PROTEIN 180"/>
    <property type="match status" value="1"/>
</dbReference>
<evidence type="ECO:0000256" key="5">
    <source>
        <dbReference type="ARBA" id="ARBA00022989"/>
    </source>
</evidence>
<comment type="subcellular location">
    <subcellularLocation>
        <location evidence="1">Cell membrane</location>
        <topology evidence="1">Multi-pass membrane protein</topology>
    </subcellularLocation>
</comment>
<reference evidence="10" key="3">
    <citation type="submission" date="2015-06" db="UniProtKB">
        <authorList>
            <consortium name="EnsemblMetazoa"/>
        </authorList>
    </citation>
    <scope>IDENTIFICATION</scope>
</reference>
<keyword evidence="4 8" id="KW-0812">Transmembrane</keyword>
<keyword evidence="11" id="KW-1185">Reference proteome</keyword>
<evidence type="ECO:0000313" key="9">
    <source>
        <dbReference type="EMBL" id="ELT90331.1"/>
    </source>
</evidence>
<reference evidence="11" key="1">
    <citation type="submission" date="2012-12" db="EMBL/GenBank/DDBJ databases">
        <authorList>
            <person name="Hellsten U."/>
            <person name="Grimwood J."/>
            <person name="Chapman J.A."/>
            <person name="Shapiro H."/>
            <person name="Aerts A."/>
            <person name="Otillar R.P."/>
            <person name="Terry A.Y."/>
            <person name="Boore J.L."/>
            <person name="Simakov O."/>
            <person name="Marletaz F."/>
            <person name="Cho S.-J."/>
            <person name="Edsinger-Gonzales E."/>
            <person name="Havlak P."/>
            <person name="Kuo D.-H."/>
            <person name="Larsson T."/>
            <person name="Lv J."/>
            <person name="Arendt D."/>
            <person name="Savage R."/>
            <person name="Osoegawa K."/>
            <person name="de Jong P."/>
            <person name="Lindberg D.R."/>
            <person name="Seaver E.C."/>
            <person name="Weisblat D.A."/>
            <person name="Putnam N.H."/>
            <person name="Grigoriev I.V."/>
            <person name="Rokhsar D.S."/>
        </authorList>
    </citation>
    <scope>NUCLEOTIDE SEQUENCE</scope>
    <source>
        <strain evidence="11">I ESC-2004</strain>
    </source>
</reference>
<feature type="non-terminal residue" evidence="9">
    <location>
        <position position="1"/>
    </location>
</feature>
<dbReference type="GO" id="GO:0071939">
    <property type="term" value="P:vitamin A import into cell"/>
    <property type="evidence" value="ECO:0007669"/>
    <property type="project" value="TreeGrafter"/>
</dbReference>
<protein>
    <submittedName>
        <fullName evidence="9 10">Uncharacterized protein</fullName>
    </submittedName>
</protein>
<evidence type="ECO:0000256" key="1">
    <source>
        <dbReference type="ARBA" id="ARBA00004651"/>
    </source>
</evidence>
<evidence type="ECO:0000256" key="7">
    <source>
        <dbReference type="ARBA" id="ARBA00023170"/>
    </source>
</evidence>
<keyword evidence="2" id="KW-0813">Transport</keyword>
<evidence type="ECO:0000256" key="8">
    <source>
        <dbReference type="SAM" id="Phobius"/>
    </source>
</evidence>